<accession>E2Q776</accession>
<dbReference type="Proteomes" id="UP000002357">
    <property type="component" value="Chromosome"/>
</dbReference>
<evidence type="ECO:0000313" key="2">
    <source>
        <dbReference type="Proteomes" id="UP000002357"/>
    </source>
</evidence>
<protein>
    <submittedName>
        <fullName evidence="1">Uncharacterized protein</fullName>
    </submittedName>
</protein>
<proteinExistence type="predicted"/>
<evidence type="ECO:0000313" key="1">
    <source>
        <dbReference type="EMBL" id="EFG05323.1"/>
    </source>
</evidence>
<keyword evidence="2" id="KW-1185">Reference proteome</keyword>
<dbReference type="EMBL" id="CM000913">
    <property type="protein sequence ID" value="EFG05323.1"/>
    <property type="molecule type" value="Genomic_DNA"/>
</dbReference>
<organism evidence="1 2">
    <name type="scientific">Streptomyces clavuligerus</name>
    <dbReference type="NCBI Taxonomy" id="1901"/>
    <lineage>
        <taxon>Bacteria</taxon>
        <taxon>Bacillati</taxon>
        <taxon>Actinomycetota</taxon>
        <taxon>Actinomycetes</taxon>
        <taxon>Kitasatosporales</taxon>
        <taxon>Streptomycetaceae</taxon>
        <taxon>Streptomyces</taxon>
    </lineage>
</organism>
<name>E2Q776_STRCL</name>
<gene>
    <name evidence="1" type="ORF">SCLAV_0247</name>
</gene>
<sequence>MRSAYVVQYGSGTVPTARPRAASHPGPEVTQAVSRPWLSRICQVRQVDCGAVSMGAR</sequence>
<dbReference type="AlphaFoldDB" id="E2Q776"/>
<reference evidence="1 2" key="1">
    <citation type="journal article" date="2010" name="Genome Biol. Evol.">
        <title>The sequence of a 1.8-mb bacterial linear plasmid reveals a rich evolutionary reservoir of secondary metabolic pathways.</title>
        <authorList>
            <person name="Medema M.H."/>
            <person name="Trefzer A."/>
            <person name="Kovalchuk A."/>
            <person name="van den Berg M."/>
            <person name="Mueller U."/>
            <person name="Heijne W."/>
            <person name="Wu L."/>
            <person name="Alam M.T."/>
            <person name="Ronning C.M."/>
            <person name="Nierman W.C."/>
            <person name="Bovenberg R.A.L."/>
            <person name="Breitling R."/>
            <person name="Takano E."/>
        </authorList>
    </citation>
    <scope>NUCLEOTIDE SEQUENCE [LARGE SCALE GENOMIC DNA]</scope>
    <source>
        <strain evidence="2">ATCC 27064 / DSM 738 / JCM 4710 / NBRC 13307 / NCIMB 12785 / NRRL 3585 / VKM Ac-602</strain>
    </source>
</reference>